<sequence>MERRRGQRGLEERNGRGRRDGGKKESSERGRGQGEGCQQGREGGGMRDEGEQDMDRWLEEWGEKERERGYGGGVLLPGTAFSCTHNATCTWTQETHWHTSPHNNNRKQHTLL</sequence>
<dbReference type="AlphaFoldDB" id="A0A9N7VJ66"/>
<organism evidence="2 3">
    <name type="scientific">Pleuronectes platessa</name>
    <name type="common">European plaice</name>
    <dbReference type="NCBI Taxonomy" id="8262"/>
    <lineage>
        <taxon>Eukaryota</taxon>
        <taxon>Metazoa</taxon>
        <taxon>Chordata</taxon>
        <taxon>Craniata</taxon>
        <taxon>Vertebrata</taxon>
        <taxon>Euteleostomi</taxon>
        <taxon>Actinopterygii</taxon>
        <taxon>Neopterygii</taxon>
        <taxon>Teleostei</taxon>
        <taxon>Neoteleostei</taxon>
        <taxon>Acanthomorphata</taxon>
        <taxon>Carangaria</taxon>
        <taxon>Pleuronectiformes</taxon>
        <taxon>Pleuronectoidei</taxon>
        <taxon>Pleuronectidae</taxon>
        <taxon>Pleuronectes</taxon>
    </lineage>
</organism>
<keyword evidence="3" id="KW-1185">Reference proteome</keyword>
<accession>A0A9N7VJ66</accession>
<feature type="compositionally biased region" description="Basic and acidic residues" evidence="1">
    <location>
        <begin position="44"/>
        <end position="54"/>
    </location>
</feature>
<feature type="compositionally biased region" description="Gly residues" evidence="1">
    <location>
        <begin position="33"/>
        <end position="43"/>
    </location>
</feature>
<name>A0A9N7VJ66_PLEPL</name>
<dbReference type="EMBL" id="CADEAL010004107">
    <property type="protein sequence ID" value="CAB1451908.1"/>
    <property type="molecule type" value="Genomic_DNA"/>
</dbReference>
<protein>
    <submittedName>
        <fullName evidence="2">Uncharacterized protein</fullName>
    </submittedName>
</protein>
<gene>
    <name evidence="2" type="ORF">PLEPLA_LOCUS39645</name>
</gene>
<evidence type="ECO:0000313" key="2">
    <source>
        <dbReference type="EMBL" id="CAB1451908.1"/>
    </source>
</evidence>
<dbReference type="Proteomes" id="UP001153269">
    <property type="component" value="Unassembled WGS sequence"/>
</dbReference>
<reference evidence="2" key="1">
    <citation type="submission" date="2020-03" db="EMBL/GenBank/DDBJ databases">
        <authorList>
            <person name="Weist P."/>
        </authorList>
    </citation>
    <scope>NUCLEOTIDE SEQUENCE</scope>
</reference>
<comment type="caution">
    <text evidence="2">The sequence shown here is derived from an EMBL/GenBank/DDBJ whole genome shotgun (WGS) entry which is preliminary data.</text>
</comment>
<proteinExistence type="predicted"/>
<evidence type="ECO:0000256" key="1">
    <source>
        <dbReference type="SAM" id="MobiDB-lite"/>
    </source>
</evidence>
<feature type="compositionally biased region" description="Basic and acidic residues" evidence="1">
    <location>
        <begin position="1"/>
        <end position="32"/>
    </location>
</feature>
<feature type="region of interest" description="Disordered" evidence="1">
    <location>
        <begin position="1"/>
        <end position="54"/>
    </location>
</feature>
<evidence type="ECO:0000313" key="3">
    <source>
        <dbReference type="Proteomes" id="UP001153269"/>
    </source>
</evidence>